<evidence type="ECO:0008006" key="4">
    <source>
        <dbReference type="Google" id="ProtNLM"/>
    </source>
</evidence>
<gene>
    <name evidence="2" type="ORF">Bpfe_022284</name>
</gene>
<dbReference type="Proteomes" id="UP001233172">
    <property type="component" value="Unassembled WGS sequence"/>
</dbReference>
<accession>A0AAD8B5G3</accession>
<sequence length="468" mass="52329">MFVYQLVFFSLLTCVQSLETPKNVTCKISQTTFKSILVTCKTQLFLPQSAFSLNFTSKSTTLNDTSSIELNCTSNSSNVQPSQVHIDMTTCLIQINTTHLEPGYYDLQLIASPVGNDSSVESDTIRLHFPKELQTPVCTDPSYDIPACTIGLSKMLCVSCVAPIALGKARCSIFYSSTYNYIDFGSSPAHPHMLLDQDNVNTYSAECYETLDLNMFKDGIKFNINFTQVIENGDTYGTSVSSASYYFESTKIISFTVDGNSVGVCTNMGDNFTLSCETRGSPLADKYLQLGPTLNNGYIIYSFPEKELTRTIMETYDYGYYMCSTGQDPEHRDSKSVYVVAPDQTMKRDNQTYYKLQYTGINNNTAFVLIEVTGCPEPSTMTLFRKEDDFVKGSGVDILTEGIYLTYIRSPRLIQSSNQYKAVGYINVTFLNKDLTLNLPEYRLNVSNGLSNFTIIDFGVYGKFKSPH</sequence>
<name>A0AAD8B5G3_BIOPF</name>
<keyword evidence="3" id="KW-1185">Reference proteome</keyword>
<evidence type="ECO:0000313" key="2">
    <source>
        <dbReference type="EMBL" id="KAK0048342.1"/>
    </source>
</evidence>
<dbReference type="EMBL" id="JASAOG010000139">
    <property type="protein sequence ID" value="KAK0048342.1"/>
    <property type="molecule type" value="Genomic_DNA"/>
</dbReference>
<protein>
    <recommendedName>
        <fullName evidence="4">Ig-like domain-containing protein</fullName>
    </recommendedName>
</protein>
<organism evidence="2 3">
    <name type="scientific">Biomphalaria pfeifferi</name>
    <name type="common">Bloodfluke planorb</name>
    <name type="synonym">Freshwater snail</name>
    <dbReference type="NCBI Taxonomy" id="112525"/>
    <lineage>
        <taxon>Eukaryota</taxon>
        <taxon>Metazoa</taxon>
        <taxon>Spiralia</taxon>
        <taxon>Lophotrochozoa</taxon>
        <taxon>Mollusca</taxon>
        <taxon>Gastropoda</taxon>
        <taxon>Heterobranchia</taxon>
        <taxon>Euthyneura</taxon>
        <taxon>Panpulmonata</taxon>
        <taxon>Hygrophila</taxon>
        <taxon>Lymnaeoidea</taxon>
        <taxon>Planorbidae</taxon>
        <taxon>Biomphalaria</taxon>
    </lineage>
</organism>
<comment type="caution">
    <text evidence="2">The sequence shown here is derived from an EMBL/GenBank/DDBJ whole genome shotgun (WGS) entry which is preliminary data.</text>
</comment>
<reference evidence="2" key="1">
    <citation type="journal article" date="2023" name="PLoS Negl. Trop. Dis.">
        <title>A genome sequence for Biomphalaria pfeifferi, the major vector snail for the human-infecting parasite Schistosoma mansoni.</title>
        <authorList>
            <person name="Bu L."/>
            <person name="Lu L."/>
            <person name="Laidemitt M.R."/>
            <person name="Zhang S.M."/>
            <person name="Mutuku M."/>
            <person name="Mkoji G."/>
            <person name="Steinauer M."/>
            <person name="Loker E.S."/>
        </authorList>
    </citation>
    <scope>NUCLEOTIDE SEQUENCE</scope>
    <source>
        <strain evidence="2">KasaAsao</strain>
    </source>
</reference>
<feature type="chain" id="PRO_5042150095" description="Ig-like domain-containing protein" evidence="1">
    <location>
        <begin position="18"/>
        <end position="468"/>
    </location>
</feature>
<keyword evidence="1" id="KW-0732">Signal</keyword>
<reference evidence="2" key="2">
    <citation type="submission" date="2023-04" db="EMBL/GenBank/DDBJ databases">
        <authorList>
            <person name="Bu L."/>
            <person name="Lu L."/>
            <person name="Laidemitt M.R."/>
            <person name="Zhang S.M."/>
            <person name="Mutuku M."/>
            <person name="Mkoji G."/>
            <person name="Steinauer M."/>
            <person name="Loker E.S."/>
        </authorList>
    </citation>
    <scope>NUCLEOTIDE SEQUENCE</scope>
    <source>
        <strain evidence="2">KasaAsao</strain>
        <tissue evidence="2">Whole Snail</tissue>
    </source>
</reference>
<evidence type="ECO:0000256" key="1">
    <source>
        <dbReference type="SAM" id="SignalP"/>
    </source>
</evidence>
<evidence type="ECO:0000313" key="3">
    <source>
        <dbReference type="Proteomes" id="UP001233172"/>
    </source>
</evidence>
<feature type="signal peptide" evidence="1">
    <location>
        <begin position="1"/>
        <end position="17"/>
    </location>
</feature>
<proteinExistence type="predicted"/>
<dbReference type="AlphaFoldDB" id="A0AAD8B5G3"/>